<evidence type="ECO:0000313" key="3">
    <source>
        <dbReference type="EMBL" id="RKW69753.1"/>
    </source>
</evidence>
<reference evidence="3 4" key="1">
    <citation type="submission" date="2018-07" db="EMBL/GenBank/DDBJ databases">
        <title>Arthrobacter sp. nov., isolated from raw cow's milk with high bacterial count.</title>
        <authorList>
            <person name="Hahne J."/>
            <person name="Isele D."/>
            <person name="Lipski A."/>
        </authorList>
    </citation>
    <scope>NUCLEOTIDE SEQUENCE [LARGE SCALE GENOMIC DNA]</scope>
    <source>
        <strain evidence="3 4">JZ R-183</strain>
    </source>
</reference>
<comment type="caution">
    <text evidence="3">The sequence shown here is derived from an EMBL/GenBank/DDBJ whole genome shotgun (WGS) entry which is preliminary data.</text>
</comment>
<name>A0A496PGZ8_9MICC</name>
<dbReference type="AlphaFoldDB" id="A0A496PGZ8"/>
<evidence type="ECO:0000259" key="2">
    <source>
        <dbReference type="Pfam" id="PF26572"/>
    </source>
</evidence>
<protein>
    <submittedName>
        <fullName evidence="3">Uncharacterized protein</fullName>
    </submittedName>
</protein>
<dbReference type="Pfam" id="PF26035">
    <property type="entry name" value="DUF8010"/>
    <property type="match status" value="1"/>
</dbReference>
<feature type="domain" description="DUF8185" evidence="2">
    <location>
        <begin position="115"/>
        <end position="214"/>
    </location>
</feature>
<dbReference type="EMBL" id="QQXL01000007">
    <property type="protein sequence ID" value="RKW69753.1"/>
    <property type="molecule type" value="Genomic_DNA"/>
</dbReference>
<evidence type="ECO:0000259" key="1">
    <source>
        <dbReference type="Pfam" id="PF26035"/>
    </source>
</evidence>
<feature type="domain" description="DUF8010" evidence="1">
    <location>
        <begin position="3"/>
        <end position="93"/>
    </location>
</feature>
<gene>
    <name evidence="3" type="ORF">DWQ67_11710</name>
</gene>
<organism evidence="3 4">
    <name type="scientific">Galactobacter caseinivorans</name>
    <dbReference type="NCBI Taxonomy" id="2676123"/>
    <lineage>
        <taxon>Bacteria</taxon>
        <taxon>Bacillati</taxon>
        <taxon>Actinomycetota</taxon>
        <taxon>Actinomycetes</taxon>
        <taxon>Micrococcales</taxon>
        <taxon>Micrococcaceae</taxon>
        <taxon>Galactobacter</taxon>
    </lineage>
</organism>
<dbReference type="Proteomes" id="UP000273119">
    <property type="component" value="Unassembled WGS sequence"/>
</dbReference>
<keyword evidence="4" id="KW-1185">Reference proteome</keyword>
<accession>A0A496PGZ8</accession>
<dbReference type="InterPro" id="IPR058323">
    <property type="entry name" value="DUF8010"/>
</dbReference>
<proteinExistence type="predicted"/>
<sequence length="218" mass="22864">MLLDLQDARDLDQFLTRAVGVRDGVARLIARGPVAALHVAAAFPLMLGAPAPVFIAQRGVRLATPAELDVVVPVAELRDRLARLARTEVSGPAQLDVPPSRPSAPWTSLVPLGVAWEERGTVPDDAWVAAARGVASRVQEALPQDPGQPLVFAARDAVWNSPEESLGEGVISGAPFLAHAYGFLAPGQSSRRFAAGAWQRLSAHGGTLLWRAGASPGA</sequence>
<dbReference type="Pfam" id="PF26572">
    <property type="entry name" value="DUF8185"/>
    <property type="match status" value="1"/>
</dbReference>
<dbReference type="InterPro" id="IPR058498">
    <property type="entry name" value="DUF8185"/>
</dbReference>
<evidence type="ECO:0000313" key="4">
    <source>
        <dbReference type="Proteomes" id="UP000273119"/>
    </source>
</evidence>